<reference evidence="3" key="1">
    <citation type="submission" date="2024-07" db="EMBL/GenBank/DDBJ databases">
        <authorList>
            <person name="Yu S.T."/>
        </authorList>
    </citation>
    <scope>NUCLEOTIDE SEQUENCE</scope>
    <source>
        <strain evidence="3">R21</strain>
    </source>
</reference>
<dbReference type="EMBL" id="CP163435">
    <property type="protein sequence ID" value="XDQ27338.1"/>
    <property type="molecule type" value="Genomic_DNA"/>
</dbReference>
<gene>
    <name evidence="3" type="ORF">AB5J56_22640</name>
</gene>
<feature type="region of interest" description="Disordered" evidence="1">
    <location>
        <begin position="175"/>
        <end position="201"/>
    </location>
</feature>
<sequence length="463" mass="47177">MAAPSASLPVSASASAPTPPPYAFAEDATTVQGATGTADAVRLEPGRTYKSAIKKNAELYYVLDLDDTSDAYVSATAVPRPGATVAFSDGVKVSLQDANGRTCHGAGLAHVGATQSPHPIAASTAREIVPGGSGLCQAAGTYYLIVERTGSPGSSGDGADWDLELRPATEPRLKKAEATSAPEVWDSASPEALSGNGVERRGGTGFTTATPLPQGIWTTGVSPGQTLFYRVPVDWGQQLYATADLSSSSSGKGFVGTALVMSLYNPVRGLVDDTGSGYNGRQQSAALQPLPPVDYANRHAVNDRVSGMRFAGSYYLVVHLAGQVAERFGDGPFGLTLRVRVAGTAKNPPAYEGRTQPRDLFDATAVDPGRVAGGSGGDGLTGGIAGAVGDGGTGAGSGGDTTMKLVAAAGIGTGTFLVLTLGVWTALARRRHVPDPGLANAAHTAHTATALPAPRGHRAARRR</sequence>
<dbReference type="AlphaFoldDB" id="A0AB39PE68"/>
<evidence type="ECO:0000256" key="1">
    <source>
        <dbReference type="SAM" id="MobiDB-lite"/>
    </source>
</evidence>
<feature type="transmembrane region" description="Helical" evidence="2">
    <location>
        <begin position="405"/>
        <end position="427"/>
    </location>
</feature>
<organism evidence="3">
    <name type="scientific">Streptomyces sp. R21</name>
    <dbReference type="NCBI Taxonomy" id="3238627"/>
    <lineage>
        <taxon>Bacteria</taxon>
        <taxon>Bacillati</taxon>
        <taxon>Actinomycetota</taxon>
        <taxon>Actinomycetes</taxon>
        <taxon>Kitasatosporales</taxon>
        <taxon>Streptomycetaceae</taxon>
        <taxon>Streptomyces</taxon>
    </lineage>
</organism>
<keyword evidence="2" id="KW-0812">Transmembrane</keyword>
<proteinExistence type="predicted"/>
<keyword evidence="2" id="KW-1133">Transmembrane helix</keyword>
<accession>A0AB39PE68</accession>
<evidence type="ECO:0000256" key="2">
    <source>
        <dbReference type="SAM" id="Phobius"/>
    </source>
</evidence>
<dbReference type="RefSeq" id="WP_369234593.1">
    <property type="nucleotide sequence ID" value="NZ_CP163435.1"/>
</dbReference>
<name>A0AB39PE68_9ACTN</name>
<keyword evidence="2" id="KW-0472">Membrane</keyword>
<protein>
    <submittedName>
        <fullName evidence="3">Uncharacterized protein</fullName>
    </submittedName>
</protein>
<evidence type="ECO:0000313" key="3">
    <source>
        <dbReference type="EMBL" id="XDQ27338.1"/>
    </source>
</evidence>